<dbReference type="GO" id="GO:0006508">
    <property type="term" value="P:proteolysis"/>
    <property type="evidence" value="ECO:0007669"/>
    <property type="project" value="UniProtKB-KW"/>
</dbReference>
<comment type="caution">
    <text evidence="6">The sequence shown here is derived from an EMBL/GenBank/DDBJ whole genome shotgun (WGS) entry which is preliminary data.</text>
</comment>
<accession>A0AAW5JD19</accession>
<dbReference type="GO" id="GO:0019784">
    <property type="term" value="F:deNEDDylase activity"/>
    <property type="evidence" value="ECO:0007669"/>
    <property type="project" value="InterPro"/>
</dbReference>
<evidence type="ECO:0000256" key="1">
    <source>
        <dbReference type="ARBA" id="ARBA00022670"/>
    </source>
</evidence>
<dbReference type="RefSeq" id="WP_255884969.1">
    <property type="nucleotide sequence ID" value="NZ_JANAKN010000141.1"/>
</dbReference>
<feature type="compositionally biased region" description="Polar residues" evidence="4">
    <location>
        <begin position="443"/>
        <end position="461"/>
    </location>
</feature>
<dbReference type="GO" id="GO:0000338">
    <property type="term" value="P:protein deneddylation"/>
    <property type="evidence" value="ECO:0007669"/>
    <property type="project" value="TreeGrafter"/>
</dbReference>
<dbReference type="PANTHER" id="PTHR46468">
    <property type="entry name" value="SENTRIN-SPECIFIC PROTEASE 8"/>
    <property type="match status" value="1"/>
</dbReference>
<sequence length="753" mass="84908">MWNFNNWSNNLDAYRRLQEAQIGTEELPPLDSTLTVHAEGIESQDRQKSHRHLIQQEEYRGRHLVEQAEIQAYAQHVHSKTPEIIAGMHSVPEHLENISFRNGGRKNPYPEDEELIARFHISADAGESNENTVLIYKKTLTKFSTWLRMAGKPGLHARLFDDGLAEDLKEFVARTQKWHFPLTVLNYLRESVTNKSGAVTIQGFDRESIQITNEDEWLISEAFPEDDVTSKGYLDHLKRFSTWLGERGEQGLCEEDSLHSGHLTALARMYTKEATGRDKLVPALKHLRHFDLTGVKVYAVKRNTRVLPEADRLLSERFAVWLRTQGYGGKVNRRGKEDGASVQASSLRSFSAWLQQERHAPISLASRLQNRDEGLDIELDLYTHAKSASFARTMRTTLRRARQMVADSQTDSIHHVSGFTGFSQLSLHPSWLESQGGAEPSASGGSVNQYPDSPAKSSYSSMFPPTPLSGWPLVTQDSWSAQLEHSSVTLPNSDWSGWGWDPDTPQAITGPLQQPDTEMSDSIFGDLSSINSLSYQDVTGPSQQHEVLDVDSSSSRATIDIIQRLANDPWLWDSDIVRYTRYVEAELQGHPRAALLNFVDPQQVRLLVEGDQRLRNEVLPHLTGRNTPPILLMPVNNNNNNQHWSLLCVNRQTGQAFHYDSMVSPETAHLATNTSQYFLARRIAMSMGVANAPMGMPIARQRDTYSCADHVLTGIEALARRTVSGQIFQPEGMDLKGVRPNRDHVVEILKRTE</sequence>
<evidence type="ECO:0000313" key="7">
    <source>
        <dbReference type="Proteomes" id="UP001206018"/>
    </source>
</evidence>
<dbReference type="GO" id="GO:0008234">
    <property type="term" value="F:cysteine-type peptidase activity"/>
    <property type="evidence" value="ECO:0007669"/>
    <property type="project" value="UniProtKB-KW"/>
</dbReference>
<keyword evidence="1" id="KW-0645">Protease</keyword>
<evidence type="ECO:0000313" key="6">
    <source>
        <dbReference type="EMBL" id="MCQ3024186.1"/>
    </source>
</evidence>
<dbReference type="AlphaFoldDB" id="A0AAW5JD19"/>
<evidence type="ECO:0000259" key="5">
    <source>
        <dbReference type="PROSITE" id="PS50600"/>
    </source>
</evidence>
<reference evidence="6" key="1">
    <citation type="submission" date="2022-07" db="EMBL/GenBank/DDBJ databases">
        <title>The diversity of lipopeptides in the P. syringae complex parallels phylogeny and sheds light on structural diversification during evolutionary history.</title>
        <authorList>
            <person name="Bricout A."/>
            <person name="Morris C.E."/>
            <person name="Chandeysson C."/>
            <person name="Duban M."/>
            <person name="Boistel C."/>
            <person name="Chataigne G."/>
            <person name="Lecouturier D."/>
            <person name="Jacques P."/>
            <person name="Leclere V."/>
            <person name="Rochex A."/>
        </authorList>
    </citation>
    <scope>NUCLEOTIDE SEQUENCE</scope>
    <source>
        <strain evidence="6">LYR0002</strain>
    </source>
</reference>
<organism evidence="6 7">
    <name type="scientific">Pseudomonas savastanoi</name>
    <name type="common">Pseudomonas syringae pv. savastanoi</name>
    <dbReference type="NCBI Taxonomy" id="29438"/>
    <lineage>
        <taxon>Bacteria</taxon>
        <taxon>Pseudomonadati</taxon>
        <taxon>Pseudomonadota</taxon>
        <taxon>Gammaproteobacteria</taxon>
        <taxon>Pseudomonadales</taxon>
        <taxon>Pseudomonadaceae</taxon>
        <taxon>Pseudomonas</taxon>
    </lineage>
</organism>
<feature type="domain" description="Ubiquitin-like protease family profile" evidence="5">
    <location>
        <begin position="555"/>
        <end position="718"/>
    </location>
</feature>
<dbReference type="InterPro" id="IPR003653">
    <property type="entry name" value="Peptidase_C48_C"/>
</dbReference>
<dbReference type="NCBIfam" id="NF041337">
    <property type="entry name" value="XopD"/>
    <property type="match status" value="1"/>
</dbReference>
<proteinExistence type="predicted"/>
<protein>
    <submittedName>
        <fullName evidence="6">C48 family peptidase</fullName>
    </submittedName>
</protein>
<dbReference type="InterPro" id="IPR038765">
    <property type="entry name" value="Papain-like_cys_pep_sf"/>
</dbReference>
<dbReference type="Pfam" id="PF02902">
    <property type="entry name" value="Peptidase_C48"/>
    <property type="match status" value="1"/>
</dbReference>
<evidence type="ECO:0000256" key="2">
    <source>
        <dbReference type="ARBA" id="ARBA00022801"/>
    </source>
</evidence>
<keyword evidence="2" id="KW-0378">Hydrolase</keyword>
<gene>
    <name evidence="6" type="ORF">NLO85_27565</name>
</gene>
<evidence type="ECO:0000256" key="3">
    <source>
        <dbReference type="ARBA" id="ARBA00022807"/>
    </source>
</evidence>
<feature type="region of interest" description="Disordered" evidence="4">
    <location>
        <begin position="431"/>
        <end position="461"/>
    </location>
</feature>
<dbReference type="SUPFAM" id="SSF54001">
    <property type="entry name" value="Cysteine proteinases"/>
    <property type="match status" value="1"/>
</dbReference>
<evidence type="ECO:0000256" key="4">
    <source>
        <dbReference type="SAM" id="MobiDB-lite"/>
    </source>
</evidence>
<dbReference type="InterPro" id="IPR044613">
    <property type="entry name" value="Nep1/2-like"/>
</dbReference>
<name>A0AAW5JD19_PSESS</name>
<keyword evidence="3" id="KW-0788">Thiol protease</keyword>
<dbReference type="Proteomes" id="UP001206018">
    <property type="component" value="Unassembled WGS sequence"/>
</dbReference>
<dbReference type="EMBL" id="JANAKN010000141">
    <property type="protein sequence ID" value="MCQ3024186.1"/>
    <property type="molecule type" value="Genomic_DNA"/>
</dbReference>
<dbReference type="PANTHER" id="PTHR46468:SF1">
    <property type="entry name" value="SENTRIN-SPECIFIC PROTEASE 8"/>
    <property type="match status" value="1"/>
</dbReference>
<dbReference type="PROSITE" id="PS50600">
    <property type="entry name" value="ULP_PROTEASE"/>
    <property type="match status" value="1"/>
</dbReference>
<dbReference type="Gene3D" id="3.40.395.10">
    <property type="entry name" value="Adenoviral Proteinase, Chain A"/>
    <property type="match status" value="1"/>
</dbReference>